<accession>A0A1V1NX54</accession>
<feature type="non-terminal residue" evidence="1">
    <location>
        <position position="1"/>
    </location>
</feature>
<evidence type="ECO:0000313" key="1">
    <source>
        <dbReference type="EMBL" id="ETR67076.1"/>
    </source>
</evidence>
<organism evidence="1 2">
    <name type="scientific">Candidatus Magnetoglobus multicellularis str. Araruama</name>
    <dbReference type="NCBI Taxonomy" id="890399"/>
    <lineage>
        <taxon>Bacteria</taxon>
        <taxon>Pseudomonadati</taxon>
        <taxon>Thermodesulfobacteriota</taxon>
        <taxon>Desulfobacteria</taxon>
        <taxon>Desulfobacterales</taxon>
        <taxon>Desulfobacteraceae</taxon>
        <taxon>Candidatus Magnetoglobus</taxon>
    </lineage>
</organism>
<name>A0A1V1NX54_9BACT</name>
<dbReference type="SUPFAM" id="SSF49313">
    <property type="entry name" value="Cadherin-like"/>
    <property type="match status" value="1"/>
</dbReference>
<proteinExistence type="predicted"/>
<comment type="caution">
    <text evidence="1">The sequence shown here is derived from an EMBL/GenBank/DDBJ whole genome shotgun (WGS) entry which is preliminary data.</text>
</comment>
<dbReference type="GO" id="GO:0016020">
    <property type="term" value="C:membrane"/>
    <property type="evidence" value="ECO:0007669"/>
    <property type="project" value="InterPro"/>
</dbReference>
<sequence length="186" mass="20621">YDENIGNIRTAIITVSAEGTTLSPQYIEITQSQRLNNPPVANNQEVTTNTNVPVNISLSATDIDNDPLTFSILQQPSHGTISNEPPNIIYTPDQNYEGTDEFTFKANDGKEDSNTAQVTIQINPIITTRHFKQVDGNPADDTWTIYLSSATIDGEDLQPNDEIAIFDNETLVGSFKIQKYFQIPIN</sequence>
<protein>
    <recommendedName>
        <fullName evidence="3">Cadherin domain-containing protein</fullName>
    </recommendedName>
</protein>
<dbReference type="Pfam" id="PF17963">
    <property type="entry name" value="Big_9"/>
    <property type="match status" value="1"/>
</dbReference>
<reference evidence="2" key="1">
    <citation type="submission" date="2012-11" db="EMBL/GenBank/DDBJ databases">
        <authorList>
            <person name="Lucero-Rivera Y.E."/>
            <person name="Tovar-Ramirez D."/>
        </authorList>
    </citation>
    <scope>NUCLEOTIDE SEQUENCE [LARGE SCALE GENOMIC DNA]</scope>
    <source>
        <strain evidence="2">Araruama</strain>
    </source>
</reference>
<evidence type="ECO:0000313" key="2">
    <source>
        <dbReference type="Proteomes" id="UP000189670"/>
    </source>
</evidence>
<evidence type="ECO:0008006" key="3">
    <source>
        <dbReference type="Google" id="ProtNLM"/>
    </source>
</evidence>
<dbReference type="AlphaFoldDB" id="A0A1V1NX54"/>
<gene>
    <name evidence="1" type="ORF">OMM_11984</name>
</gene>
<dbReference type="GO" id="GO:0005509">
    <property type="term" value="F:calcium ion binding"/>
    <property type="evidence" value="ECO:0007669"/>
    <property type="project" value="InterPro"/>
</dbReference>
<dbReference type="Proteomes" id="UP000189670">
    <property type="component" value="Unassembled WGS sequence"/>
</dbReference>
<dbReference type="Gene3D" id="2.60.40.3440">
    <property type="match status" value="1"/>
</dbReference>
<dbReference type="InterPro" id="IPR015919">
    <property type="entry name" value="Cadherin-like_sf"/>
</dbReference>
<dbReference type="EMBL" id="ATBP01001573">
    <property type="protein sequence ID" value="ETR67076.1"/>
    <property type="molecule type" value="Genomic_DNA"/>
</dbReference>